<protein>
    <submittedName>
        <fullName evidence="1">Uncharacterized protein</fullName>
    </submittedName>
</protein>
<comment type="caution">
    <text evidence="1">The sequence shown here is derived from an EMBL/GenBank/DDBJ whole genome shotgun (WGS) entry which is preliminary data.</text>
</comment>
<dbReference type="Proteomes" id="UP001172082">
    <property type="component" value="Unassembled WGS sequence"/>
</dbReference>
<gene>
    <name evidence="1" type="ORF">QQ008_10835</name>
</gene>
<evidence type="ECO:0000313" key="1">
    <source>
        <dbReference type="EMBL" id="MDN5201864.1"/>
    </source>
</evidence>
<sequence length="46" mass="5253">MAVRLLLETWKVVQKKIKGRHKSSHVAVVYLGSQKIKINQTFGFNA</sequence>
<name>A0ABT8KMB6_9BACT</name>
<keyword evidence="2" id="KW-1185">Reference proteome</keyword>
<evidence type="ECO:0000313" key="2">
    <source>
        <dbReference type="Proteomes" id="UP001172082"/>
    </source>
</evidence>
<organism evidence="1 2">
    <name type="scientific">Splendidivirga corallicola</name>
    <dbReference type="NCBI Taxonomy" id="3051826"/>
    <lineage>
        <taxon>Bacteria</taxon>
        <taxon>Pseudomonadati</taxon>
        <taxon>Bacteroidota</taxon>
        <taxon>Cytophagia</taxon>
        <taxon>Cytophagales</taxon>
        <taxon>Splendidivirgaceae</taxon>
        <taxon>Splendidivirga</taxon>
    </lineage>
</organism>
<reference evidence="1" key="1">
    <citation type="submission" date="2023-06" db="EMBL/GenBank/DDBJ databases">
        <title>Genomic of Parafulvivirga corallium.</title>
        <authorList>
            <person name="Wang G."/>
        </authorList>
    </citation>
    <scope>NUCLEOTIDE SEQUENCE</scope>
    <source>
        <strain evidence="1">BMA10</strain>
    </source>
</reference>
<dbReference type="EMBL" id="JAUJEA010000003">
    <property type="protein sequence ID" value="MDN5201864.1"/>
    <property type="molecule type" value="Genomic_DNA"/>
</dbReference>
<proteinExistence type="predicted"/>
<accession>A0ABT8KMB6</accession>